<reference evidence="3" key="1">
    <citation type="journal article" date="2018" name="Nat. Plants">
        <title>Whole-genome landscape of Medicago truncatula symbiotic genes.</title>
        <authorList>
            <person name="Pecrix Y."/>
            <person name="Staton S.E."/>
            <person name="Sallet E."/>
            <person name="Lelandais-Briere C."/>
            <person name="Moreau S."/>
            <person name="Carrere S."/>
            <person name="Blein T."/>
            <person name="Jardinaud M.F."/>
            <person name="Latrasse D."/>
            <person name="Zouine M."/>
            <person name="Zahm M."/>
            <person name="Kreplak J."/>
            <person name="Mayjonade B."/>
            <person name="Satge C."/>
            <person name="Perez M."/>
            <person name="Cauet S."/>
            <person name="Marande W."/>
            <person name="Chantry-Darmon C."/>
            <person name="Lopez-Roques C."/>
            <person name="Bouchez O."/>
            <person name="Berard A."/>
            <person name="Debelle F."/>
            <person name="Munos S."/>
            <person name="Bendahmane A."/>
            <person name="Berges H."/>
            <person name="Niebel A."/>
            <person name="Buitink J."/>
            <person name="Frugier F."/>
            <person name="Benhamed M."/>
            <person name="Crespi M."/>
            <person name="Gouzy J."/>
            <person name="Gamas P."/>
        </authorList>
    </citation>
    <scope>NUCLEOTIDE SEQUENCE [LARGE SCALE GENOMIC DNA]</scope>
    <source>
        <strain evidence="3">cv. Jemalong A17</strain>
    </source>
</reference>
<dbReference type="PANTHER" id="PTHR36723:SF1">
    <property type="entry name" value="F22C12.19"/>
    <property type="match status" value="1"/>
</dbReference>
<feature type="region of interest" description="Disordered" evidence="1">
    <location>
        <begin position="84"/>
        <end position="169"/>
    </location>
</feature>
<protein>
    <submittedName>
        <fullName evidence="2">Uncharacterized protein</fullName>
    </submittedName>
</protein>
<sequence length="658" mass="72795">MGSEGLGRPSHSNSIHFSNSSSLIQNDVANMKTSAEFSSCNEFLKTQPFKSSNQFPHLKGEDLSKNKLSGDGKSCALITSTMEGVSLQRKSAKSNRTNTSCSKRPRMPQLDDYTNPNGTEELKDSFDRLGSHNLKCSSPEKGQLPKQKVNNSKRGDKKNFKVPSSKAKFESSSMKMATTNFNSASGGNTFFGFYGLKHDFHDVTMLMDEPPLDELLKGTFDSPARSKDKGKKVSNNNESFLSSVRKACSIIQFPKPVQSQNMEMDYSSNKKMSISQFSPVCALENVANEDKEQSSSTDTSSCQKDPCSETECTASPLDFPLCQPTDVLDRITLHPFRDFESLLIDVSKLAISTKNSNDLRSGKQVSRRPSLPSFPWSHAFGGNCRTSSDTPRLSTSRSTCQGKWARIGLIASSTDIDRSSFTNFDSFSYDQSLVPSSGNSENKAFQSLLANLPFRRLDSSSPVTCSKDFQVNKEFGGQADTQENDDRSPTVLAAAQTLCEIKTHPLRQSSDGILRWQRKPLHKAMKTCYFKSNEKLEDAPSTSVSLVGSNMVARSVEQITTSKKPRLSTVENKNIGHSNNVKKGACPWPTSKSGRSLPRTLVRDSVVENKRTNVSITKQQHCTMMPPPSRDLDKAYDGQHHVGKLVLMDWKRGRDKSD</sequence>
<feature type="compositionally biased region" description="Basic and acidic residues" evidence="1">
    <location>
        <begin position="58"/>
        <end position="70"/>
    </location>
</feature>
<feature type="region of interest" description="Disordered" evidence="1">
    <location>
        <begin position="50"/>
        <end position="70"/>
    </location>
</feature>
<comment type="caution">
    <text evidence="2">The sequence shown here is derived from an EMBL/GenBank/DDBJ whole genome shotgun (WGS) entry which is preliminary data.</text>
</comment>
<evidence type="ECO:0000313" key="3">
    <source>
        <dbReference type="Proteomes" id="UP000265566"/>
    </source>
</evidence>
<name>A0A396GSB3_MEDTR</name>
<accession>A0A396GSB3</accession>
<proteinExistence type="predicted"/>
<dbReference type="Proteomes" id="UP000265566">
    <property type="component" value="Chromosome 8"/>
</dbReference>
<feature type="compositionally biased region" description="Basic and acidic residues" evidence="1">
    <location>
        <begin position="120"/>
        <end position="130"/>
    </location>
</feature>
<feature type="region of interest" description="Disordered" evidence="1">
    <location>
        <begin position="217"/>
        <end position="236"/>
    </location>
</feature>
<evidence type="ECO:0000256" key="1">
    <source>
        <dbReference type="SAM" id="MobiDB-lite"/>
    </source>
</evidence>
<dbReference type="PANTHER" id="PTHR36723">
    <property type="entry name" value="F22C12.19"/>
    <property type="match status" value="1"/>
</dbReference>
<dbReference type="Gramene" id="rna49984">
    <property type="protein sequence ID" value="RHN43413.1"/>
    <property type="gene ID" value="gene49984"/>
</dbReference>
<dbReference type="EMBL" id="PSQE01000008">
    <property type="protein sequence ID" value="RHN43413.1"/>
    <property type="molecule type" value="Genomic_DNA"/>
</dbReference>
<feature type="region of interest" description="Disordered" evidence="1">
    <location>
        <begin position="574"/>
        <end position="596"/>
    </location>
</feature>
<dbReference type="AlphaFoldDB" id="A0A396GSB3"/>
<evidence type="ECO:0000313" key="2">
    <source>
        <dbReference type="EMBL" id="RHN43413.1"/>
    </source>
</evidence>
<gene>
    <name evidence="2" type="ORF">MtrunA17_Chr8g0387551</name>
</gene>
<organism evidence="2 3">
    <name type="scientific">Medicago truncatula</name>
    <name type="common">Barrel medic</name>
    <name type="synonym">Medicago tribuloides</name>
    <dbReference type="NCBI Taxonomy" id="3880"/>
    <lineage>
        <taxon>Eukaryota</taxon>
        <taxon>Viridiplantae</taxon>
        <taxon>Streptophyta</taxon>
        <taxon>Embryophyta</taxon>
        <taxon>Tracheophyta</taxon>
        <taxon>Spermatophyta</taxon>
        <taxon>Magnoliopsida</taxon>
        <taxon>eudicotyledons</taxon>
        <taxon>Gunneridae</taxon>
        <taxon>Pentapetalae</taxon>
        <taxon>rosids</taxon>
        <taxon>fabids</taxon>
        <taxon>Fabales</taxon>
        <taxon>Fabaceae</taxon>
        <taxon>Papilionoideae</taxon>
        <taxon>50 kb inversion clade</taxon>
        <taxon>NPAAA clade</taxon>
        <taxon>Hologalegina</taxon>
        <taxon>IRL clade</taxon>
        <taxon>Trifolieae</taxon>
        <taxon>Medicago</taxon>
    </lineage>
</organism>